<reference evidence="2" key="4">
    <citation type="journal article" date="2022" name="PLoS Pathog.">
        <title>Chromosome-level genome of Schistosoma haematobium underpins genome-wide explorations of molecular variation.</title>
        <authorList>
            <person name="Stroehlein A.J."/>
            <person name="Korhonen P.K."/>
            <person name="Lee V.V."/>
            <person name="Ralph S.A."/>
            <person name="Mentink-Kane M."/>
            <person name="You H."/>
            <person name="McManus D.P."/>
            <person name="Tchuente L.T."/>
            <person name="Stothard J.R."/>
            <person name="Kaur P."/>
            <person name="Dudchenko O."/>
            <person name="Aiden E.L."/>
            <person name="Yang B."/>
            <person name="Yang H."/>
            <person name="Emery A.M."/>
            <person name="Webster B.L."/>
            <person name="Brindley P.J."/>
            <person name="Rollinson D."/>
            <person name="Chang B.C.H."/>
            <person name="Gasser R.B."/>
            <person name="Young N.D."/>
        </authorList>
    </citation>
    <scope>NUCLEOTIDE SEQUENCE</scope>
</reference>
<name>A0A095C2U1_SCHHA</name>
<dbReference type="KEGG" id="shx:MS3_00006002"/>
<evidence type="ECO:0000313" key="4">
    <source>
        <dbReference type="Proteomes" id="UP000471633"/>
    </source>
</evidence>
<reference evidence="2" key="3">
    <citation type="submission" date="2021-06" db="EMBL/GenBank/DDBJ databases">
        <title>Chromosome-level genome assembly for S. haematobium.</title>
        <authorList>
            <person name="Stroehlein A.J."/>
        </authorList>
    </citation>
    <scope>NUCLEOTIDE SEQUENCE</scope>
</reference>
<reference evidence="3" key="1">
    <citation type="journal article" date="2012" name="Nat. Genet.">
        <title>Whole-genome sequence of Schistosoma haematobium.</title>
        <authorList>
            <person name="Young N.D."/>
            <person name="Jex A.R."/>
            <person name="Li B."/>
            <person name="Liu S."/>
            <person name="Yang L."/>
            <person name="Xiong Z."/>
            <person name="Li Y."/>
            <person name="Cantacessi C."/>
            <person name="Hall R.S."/>
            <person name="Xu X."/>
            <person name="Chen F."/>
            <person name="Wu X."/>
            <person name="Zerlotini A."/>
            <person name="Oliveira G."/>
            <person name="Hofmann A."/>
            <person name="Zhang G."/>
            <person name="Fang X."/>
            <person name="Kang Y."/>
            <person name="Campbell B.E."/>
            <person name="Loukas A."/>
            <person name="Ranganathan S."/>
            <person name="Rollinson D."/>
            <person name="Rinaldi G."/>
            <person name="Brindley P.J."/>
            <person name="Yang H."/>
            <person name="Wang J."/>
            <person name="Wang J."/>
            <person name="Gasser R.B."/>
        </authorList>
    </citation>
    <scope>NUCLEOTIDE SEQUENCE [LARGE SCALE GENOMIC DNA]</scope>
</reference>
<evidence type="ECO:0000256" key="1">
    <source>
        <dbReference type="SAM" id="MobiDB-lite"/>
    </source>
</evidence>
<dbReference type="CTD" id="24591834"/>
<feature type="compositionally biased region" description="Basic residues" evidence="1">
    <location>
        <begin position="20"/>
        <end position="40"/>
    </location>
</feature>
<dbReference type="AlphaFoldDB" id="A0A095C2U1"/>
<dbReference type="GeneID" id="24591834"/>
<organism evidence="3">
    <name type="scientific">Schistosoma haematobium</name>
    <name type="common">Blood fluke</name>
    <dbReference type="NCBI Taxonomy" id="6185"/>
    <lineage>
        <taxon>Eukaryota</taxon>
        <taxon>Metazoa</taxon>
        <taxon>Spiralia</taxon>
        <taxon>Lophotrochozoa</taxon>
        <taxon>Platyhelminthes</taxon>
        <taxon>Trematoda</taxon>
        <taxon>Digenea</taxon>
        <taxon>Strigeidida</taxon>
        <taxon>Schistosomatoidea</taxon>
        <taxon>Schistosomatidae</taxon>
        <taxon>Schistosoma</taxon>
    </lineage>
</organism>
<proteinExistence type="predicted"/>
<keyword evidence="4" id="KW-1185">Reference proteome</keyword>
<sequence>MMGRSHSRYSSSNSSNEKHKTYHTKPHSRSHRKKLKRKSVNRNASNSRQKDKILNLTQKVCNMVDADKKRNRSEKHKNKLTSCGCPYNCEDEILTLRNSIENLRSGLSLCHKERPIFQLDHFVDDHYQLLSEAWISIGPSKLKDLVSANLLSICARRERRDMKHSSGKNSKVSCVVQPYVSFDGSDYQLGISELWHRCIQELNDLSIDQIKAILSGTMNLDPVELVRHPSNKSEIVSSEKDNCSHSPKLNPVCEKNSEMQVHDADSTTALCSVLENQFDVQKANDHGIIDDKLYTNSESFTKSWSSTSPKDCRIEEKHSTGETGCISDSKDLVDLVHQEITELEMRARAIRAMLKTKSNQLKS</sequence>
<dbReference type="EMBL" id="KL250736">
    <property type="protein sequence ID" value="KGB36003.1"/>
    <property type="molecule type" value="Genomic_DNA"/>
</dbReference>
<gene>
    <name evidence="2" type="ORF">MS3_00006002</name>
    <name evidence="3" type="ORF">MS3_04282</name>
</gene>
<evidence type="ECO:0000313" key="3">
    <source>
        <dbReference type="EMBL" id="KGB36003.1"/>
    </source>
</evidence>
<dbReference type="OrthoDB" id="6266577at2759"/>
<dbReference type="EMBL" id="AMPZ03000004">
    <property type="protein sequence ID" value="KAH9584369.1"/>
    <property type="molecule type" value="Genomic_DNA"/>
</dbReference>
<evidence type="ECO:0000313" key="2">
    <source>
        <dbReference type="EMBL" id="KAH9584369.1"/>
    </source>
</evidence>
<dbReference type="Proteomes" id="UP000471633">
    <property type="component" value="Unassembled WGS sequence"/>
</dbReference>
<accession>A0A095C2U1</accession>
<reference evidence="2" key="2">
    <citation type="journal article" date="2019" name="Gigascience">
        <title>High-quality Schistosoma haematobium genome achieved by single-molecule and long-range sequencing.</title>
        <authorList>
            <person name="Stroehlein A.J."/>
            <person name="Korhonen P.K."/>
            <person name="Chong T.M."/>
            <person name="Lim Y.L."/>
            <person name="Chan K.G."/>
            <person name="Webster B."/>
            <person name="Rollinson D."/>
            <person name="Brindley P.J."/>
            <person name="Gasser R.B."/>
            <person name="Young N.D."/>
        </authorList>
    </citation>
    <scope>NUCLEOTIDE SEQUENCE</scope>
</reference>
<feature type="region of interest" description="Disordered" evidence="1">
    <location>
        <begin position="1"/>
        <end position="52"/>
    </location>
</feature>
<dbReference type="RefSeq" id="XP_051067209.1">
    <property type="nucleotide sequence ID" value="XM_051214087.1"/>
</dbReference>
<protein>
    <submittedName>
        <fullName evidence="3">Uncharacterized protein</fullName>
    </submittedName>
</protein>